<dbReference type="VEuPathDB" id="VectorBase:RSAN_030584"/>
<evidence type="ECO:0000256" key="2">
    <source>
        <dbReference type="ARBA" id="ARBA00009403"/>
    </source>
</evidence>
<dbReference type="EMBL" id="JABSTV010001247">
    <property type="protein sequence ID" value="KAH7973172.1"/>
    <property type="molecule type" value="Genomic_DNA"/>
</dbReference>
<reference evidence="9" key="1">
    <citation type="journal article" date="2020" name="Cell">
        <title>Large-Scale Comparative Analyses of Tick Genomes Elucidate Their Genetic Diversity and Vector Capacities.</title>
        <authorList>
            <consortium name="Tick Genome and Microbiome Consortium (TIGMIC)"/>
            <person name="Jia N."/>
            <person name="Wang J."/>
            <person name="Shi W."/>
            <person name="Du L."/>
            <person name="Sun Y."/>
            <person name="Zhan W."/>
            <person name="Jiang J.F."/>
            <person name="Wang Q."/>
            <person name="Zhang B."/>
            <person name="Ji P."/>
            <person name="Bell-Sakyi L."/>
            <person name="Cui X.M."/>
            <person name="Yuan T.T."/>
            <person name="Jiang B.G."/>
            <person name="Yang W.F."/>
            <person name="Lam T.T."/>
            <person name="Chang Q.C."/>
            <person name="Ding S.J."/>
            <person name="Wang X.J."/>
            <person name="Zhu J.G."/>
            <person name="Ruan X.D."/>
            <person name="Zhao L."/>
            <person name="Wei J.T."/>
            <person name="Ye R.Z."/>
            <person name="Que T.C."/>
            <person name="Du C.H."/>
            <person name="Zhou Y.H."/>
            <person name="Cheng J.X."/>
            <person name="Dai P.F."/>
            <person name="Guo W.B."/>
            <person name="Han X.H."/>
            <person name="Huang E.J."/>
            <person name="Li L.F."/>
            <person name="Wei W."/>
            <person name="Gao Y.C."/>
            <person name="Liu J.Z."/>
            <person name="Shao H.Z."/>
            <person name="Wang X."/>
            <person name="Wang C.C."/>
            <person name="Yang T.C."/>
            <person name="Huo Q.B."/>
            <person name="Li W."/>
            <person name="Chen H.Y."/>
            <person name="Chen S.E."/>
            <person name="Zhou L.G."/>
            <person name="Ni X.B."/>
            <person name="Tian J.H."/>
            <person name="Sheng Y."/>
            <person name="Liu T."/>
            <person name="Pan Y.S."/>
            <person name="Xia L.Y."/>
            <person name="Li J."/>
            <person name="Zhao F."/>
            <person name="Cao W.C."/>
        </authorList>
    </citation>
    <scope>NUCLEOTIDE SEQUENCE</scope>
    <source>
        <strain evidence="9">Rsan-2018</strain>
    </source>
</reference>
<accession>A0A9D4T4F5</accession>
<dbReference type="GO" id="GO:0005737">
    <property type="term" value="C:cytoplasm"/>
    <property type="evidence" value="ECO:0007669"/>
    <property type="project" value="TreeGrafter"/>
</dbReference>
<protein>
    <recommendedName>
        <fullName evidence="8">Cystatin domain-containing protein</fullName>
    </recommendedName>
</protein>
<feature type="domain" description="Cystatin" evidence="8">
    <location>
        <begin position="118"/>
        <end position="217"/>
    </location>
</feature>
<keyword evidence="6 7" id="KW-0732">Signal</keyword>
<dbReference type="InterPro" id="IPR046350">
    <property type="entry name" value="Cystatin_sf"/>
</dbReference>
<feature type="chain" id="PRO_5039106369" description="Cystatin domain-containing protein" evidence="7">
    <location>
        <begin position="24"/>
        <end position="419"/>
    </location>
</feature>
<keyword evidence="4" id="KW-0646">Protease inhibitor</keyword>
<keyword evidence="10" id="KW-1185">Reference proteome</keyword>
<feature type="domain" description="Cystatin" evidence="8">
    <location>
        <begin position="229"/>
        <end position="334"/>
    </location>
</feature>
<dbReference type="AlphaFoldDB" id="A0A9D4T4F5"/>
<organism evidence="9 10">
    <name type="scientific">Rhipicephalus sanguineus</name>
    <name type="common">Brown dog tick</name>
    <name type="synonym">Ixodes sanguineus</name>
    <dbReference type="NCBI Taxonomy" id="34632"/>
    <lineage>
        <taxon>Eukaryota</taxon>
        <taxon>Metazoa</taxon>
        <taxon>Ecdysozoa</taxon>
        <taxon>Arthropoda</taxon>
        <taxon>Chelicerata</taxon>
        <taxon>Arachnida</taxon>
        <taxon>Acari</taxon>
        <taxon>Parasitiformes</taxon>
        <taxon>Ixodida</taxon>
        <taxon>Ixodoidea</taxon>
        <taxon>Ixodidae</taxon>
        <taxon>Rhipicephalinae</taxon>
        <taxon>Rhipicephalus</taxon>
        <taxon>Rhipicephalus</taxon>
    </lineage>
</organism>
<proteinExistence type="inferred from homology"/>
<sequence>MASLRIATCGFAVLIAICQFGAAQPGLPGGWHRHSVGDNTLFEELAHFAISRQVGDREYFDTVLELVDVESQVVAGTNYRIKFKTHLQVTMVSSKIALHGLVVAALAVIACSAEEQIPVLGGWQKHNVSDDAIYEELAHFAVSKQVENREFFDTVLEIVDVESQTVAGTNYRIKFKITESTCPITAAYNKATCLPKSREVTMVSSTIALHGVVVATFAVIACSAEEQIPVLGGWQKHNVSDDAIYEELAHFAVSKQVANREFFDTVLEIVDVESQTVAGTNYRIKFKITESTCPITAAYNKATCLPKSREVTMVSSTAALYGLVMAMLAVVACSGNEPIPVLGGWQKHNVGDNAIYEELAHFAISKQVAGRQFFDTVLELVDVETQNVKDVCTASVVDPATKKEPELLSFTCEGSSASH</sequence>
<evidence type="ECO:0000259" key="8">
    <source>
        <dbReference type="SMART" id="SM00043"/>
    </source>
</evidence>
<dbReference type="VEuPathDB" id="VectorBase:RSAN_034693"/>
<gene>
    <name evidence="9" type="ORF">HPB52_022731</name>
</gene>
<dbReference type="PANTHER" id="PTHR46186:SF2">
    <property type="entry name" value="CYSTATIN"/>
    <property type="match status" value="1"/>
</dbReference>
<keyword evidence="5" id="KW-0789">Thiol protease inhibitor</keyword>
<evidence type="ECO:0000256" key="5">
    <source>
        <dbReference type="ARBA" id="ARBA00022704"/>
    </source>
</evidence>
<dbReference type="Proteomes" id="UP000821837">
    <property type="component" value="Chromosome 11"/>
</dbReference>
<evidence type="ECO:0000313" key="10">
    <source>
        <dbReference type="Proteomes" id="UP000821837"/>
    </source>
</evidence>
<dbReference type="Gene3D" id="3.10.450.10">
    <property type="match status" value="3"/>
</dbReference>
<comment type="caution">
    <text evidence="9">The sequence shown here is derived from an EMBL/GenBank/DDBJ whole genome shotgun (WGS) entry which is preliminary data.</text>
</comment>
<dbReference type="Pfam" id="PF00031">
    <property type="entry name" value="Cystatin"/>
    <property type="match status" value="2"/>
</dbReference>
<comment type="subcellular location">
    <subcellularLocation>
        <location evidence="1">Secreted</location>
    </subcellularLocation>
</comment>
<evidence type="ECO:0000256" key="4">
    <source>
        <dbReference type="ARBA" id="ARBA00022690"/>
    </source>
</evidence>
<dbReference type="GO" id="GO:0005615">
    <property type="term" value="C:extracellular space"/>
    <property type="evidence" value="ECO:0007669"/>
    <property type="project" value="TreeGrafter"/>
</dbReference>
<keyword evidence="3" id="KW-0964">Secreted</keyword>
<evidence type="ECO:0000256" key="7">
    <source>
        <dbReference type="SAM" id="SignalP"/>
    </source>
</evidence>
<comment type="similarity">
    <text evidence="2">Belongs to the cystatin family.</text>
</comment>
<evidence type="ECO:0000256" key="3">
    <source>
        <dbReference type="ARBA" id="ARBA00022525"/>
    </source>
</evidence>
<evidence type="ECO:0000313" key="9">
    <source>
        <dbReference type="EMBL" id="KAH7973172.1"/>
    </source>
</evidence>
<dbReference type="PANTHER" id="PTHR46186">
    <property type="entry name" value="CYSTATIN"/>
    <property type="match status" value="1"/>
</dbReference>
<name>A0A9D4T4F5_RHISA</name>
<dbReference type="PROSITE" id="PS00287">
    <property type="entry name" value="CYSTATIN"/>
    <property type="match status" value="3"/>
</dbReference>
<evidence type="ECO:0000256" key="1">
    <source>
        <dbReference type="ARBA" id="ARBA00004613"/>
    </source>
</evidence>
<feature type="signal peptide" evidence="7">
    <location>
        <begin position="1"/>
        <end position="23"/>
    </location>
</feature>
<dbReference type="VEuPathDB" id="VectorBase:RSAN_054827"/>
<dbReference type="GO" id="GO:0004869">
    <property type="term" value="F:cysteine-type endopeptidase inhibitor activity"/>
    <property type="evidence" value="ECO:0007669"/>
    <property type="project" value="UniProtKB-KW"/>
</dbReference>
<dbReference type="InterPro" id="IPR000010">
    <property type="entry name" value="Cystatin_dom"/>
</dbReference>
<dbReference type="InterPro" id="IPR018073">
    <property type="entry name" value="Prot_inh_cystat_CS"/>
</dbReference>
<reference evidence="9" key="2">
    <citation type="submission" date="2021-09" db="EMBL/GenBank/DDBJ databases">
        <authorList>
            <person name="Jia N."/>
            <person name="Wang J."/>
            <person name="Shi W."/>
            <person name="Du L."/>
            <person name="Sun Y."/>
            <person name="Zhan W."/>
            <person name="Jiang J."/>
            <person name="Wang Q."/>
            <person name="Zhang B."/>
            <person name="Ji P."/>
            <person name="Sakyi L.B."/>
            <person name="Cui X."/>
            <person name="Yuan T."/>
            <person name="Jiang B."/>
            <person name="Yang W."/>
            <person name="Lam T.T.-Y."/>
            <person name="Chang Q."/>
            <person name="Ding S."/>
            <person name="Wang X."/>
            <person name="Zhu J."/>
            <person name="Ruan X."/>
            <person name="Zhao L."/>
            <person name="Wei J."/>
            <person name="Que T."/>
            <person name="Du C."/>
            <person name="Cheng J."/>
            <person name="Dai P."/>
            <person name="Han X."/>
            <person name="Huang E."/>
            <person name="Gao Y."/>
            <person name="Liu J."/>
            <person name="Shao H."/>
            <person name="Ye R."/>
            <person name="Li L."/>
            <person name="Wei W."/>
            <person name="Wang X."/>
            <person name="Wang C."/>
            <person name="Huo Q."/>
            <person name="Li W."/>
            <person name="Guo W."/>
            <person name="Chen H."/>
            <person name="Chen S."/>
            <person name="Zhou L."/>
            <person name="Zhou L."/>
            <person name="Ni X."/>
            <person name="Tian J."/>
            <person name="Zhou Y."/>
            <person name="Sheng Y."/>
            <person name="Liu T."/>
            <person name="Pan Y."/>
            <person name="Xia L."/>
            <person name="Li J."/>
            <person name="Zhao F."/>
            <person name="Cao W."/>
        </authorList>
    </citation>
    <scope>NUCLEOTIDE SEQUENCE</scope>
    <source>
        <strain evidence="9">Rsan-2018</strain>
        <tissue evidence="9">Larvae</tissue>
    </source>
</reference>
<dbReference type="SMART" id="SM00043">
    <property type="entry name" value="CY"/>
    <property type="match status" value="2"/>
</dbReference>
<dbReference type="CDD" id="cd00042">
    <property type="entry name" value="CY"/>
    <property type="match status" value="2"/>
</dbReference>
<dbReference type="GO" id="GO:0031982">
    <property type="term" value="C:vesicle"/>
    <property type="evidence" value="ECO:0007669"/>
    <property type="project" value="TreeGrafter"/>
</dbReference>
<dbReference type="SUPFAM" id="SSF54403">
    <property type="entry name" value="Cystatin/monellin"/>
    <property type="match status" value="3"/>
</dbReference>
<evidence type="ECO:0000256" key="6">
    <source>
        <dbReference type="ARBA" id="ARBA00022729"/>
    </source>
</evidence>